<dbReference type="RefSeq" id="WP_238244529.1">
    <property type="nucleotide sequence ID" value="NZ_BPQP01000036.1"/>
</dbReference>
<sequence>MDLDWDDAKDAKLRAARGFGFADVIGIFEARTIIRPDLRKDYGEMRMVAIGTIEGRFFTVVYTDRDGVRRLITA</sequence>
<name>A0ABQ4RX21_9HYPH</name>
<gene>
    <name evidence="1" type="ORF">OCOJLMKI_2602</name>
</gene>
<evidence type="ECO:0000313" key="1">
    <source>
        <dbReference type="EMBL" id="GJD95390.1"/>
    </source>
</evidence>
<dbReference type="EMBL" id="BPQP01000036">
    <property type="protein sequence ID" value="GJD95390.1"/>
    <property type="molecule type" value="Genomic_DNA"/>
</dbReference>
<dbReference type="InterPro" id="IPR038573">
    <property type="entry name" value="BrnT_sf"/>
</dbReference>
<evidence type="ECO:0000313" key="2">
    <source>
        <dbReference type="Proteomes" id="UP001055125"/>
    </source>
</evidence>
<organism evidence="1 2">
    <name type="scientific">Methylobacterium iners</name>
    <dbReference type="NCBI Taxonomy" id="418707"/>
    <lineage>
        <taxon>Bacteria</taxon>
        <taxon>Pseudomonadati</taxon>
        <taxon>Pseudomonadota</taxon>
        <taxon>Alphaproteobacteria</taxon>
        <taxon>Hyphomicrobiales</taxon>
        <taxon>Methylobacteriaceae</taxon>
        <taxon>Methylobacterium</taxon>
    </lineage>
</organism>
<reference evidence="1" key="1">
    <citation type="journal article" date="2021" name="Front. Microbiol.">
        <title>Comprehensive Comparative Genomics and Phenotyping of Methylobacterium Species.</title>
        <authorList>
            <person name="Alessa O."/>
            <person name="Ogura Y."/>
            <person name="Fujitani Y."/>
            <person name="Takami H."/>
            <person name="Hayashi T."/>
            <person name="Sahin N."/>
            <person name="Tani A."/>
        </authorList>
    </citation>
    <scope>NUCLEOTIDE SEQUENCE</scope>
    <source>
        <strain evidence="1">DSM 19015</strain>
    </source>
</reference>
<proteinExistence type="predicted"/>
<accession>A0ABQ4RX21</accession>
<dbReference type="Proteomes" id="UP001055125">
    <property type="component" value="Unassembled WGS sequence"/>
</dbReference>
<comment type="caution">
    <text evidence="1">The sequence shown here is derived from an EMBL/GenBank/DDBJ whole genome shotgun (WGS) entry which is preliminary data.</text>
</comment>
<dbReference type="Gene3D" id="3.10.450.530">
    <property type="entry name" value="Ribonuclease toxin, BrnT, of type II toxin-antitoxin system"/>
    <property type="match status" value="1"/>
</dbReference>
<dbReference type="InterPro" id="IPR007460">
    <property type="entry name" value="BrnT_toxin"/>
</dbReference>
<protein>
    <recommendedName>
        <fullName evidence="3">BrnT family toxin</fullName>
    </recommendedName>
</protein>
<evidence type="ECO:0008006" key="3">
    <source>
        <dbReference type="Google" id="ProtNLM"/>
    </source>
</evidence>
<dbReference type="Pfam" id="PF04365">
    <property type="entry name" value="BrnT_toxin"/>
    <property type="match status" value="1"/>
</dbReference>
<keyword evidence="2" id="KW-1185">Reference proteome</keyword>
<reference evidence="1" key="2">
    <citation type="submission" date="2021-08" db="EMBL/GenBank/DDBJ databases">
        <authorList>
            <person name="Tani A."/>
            <person name="Ola A."/>
            <person name="Ogura Y."/>
            <person name="Katsura K."/>
            <person name="Hayashi T."/>
        </authorList>
    </citation>
    <scope>NUCLEOTIDE SEQUENCE</scope>
    <source>
        <strain evidence="1">DSM 19015</strain>
    </source>
</reference>